<feature type="domain" description="Membrane insertase YidC/Oxa/ALB C-terminal" evidence="14">
    <location>
        <begin position="360"/>
        <end position="554"/>
    </location>
</feature>
<evidence type="ECO:0000256" key="13">
    <source>
        <dbReference type="HAMAP-Rule" id="MF_01810"/>
    </source>
</evidence>
<comment type="similarity">
    <text evidence="2 13">Belongs to the OXA1/ALB3/YidC family. Type 1 subfamily.</text>
</comment>
<dbReference type="HOGENOM" id="CLU_016535_3_0_7"/>
<feature type="transmembrane region" description="Helical" evidence="13">
    <location>
        <begin position="7"/>
        <end position="26"/>
    </location>
</feature>
<evidence type="ECO:0000256" key="11">
    <source>
        <dbReference type="ARBA" id="ARBA00033245"/>
    </source>
</evidence>
<keyword evidence="8 13" id="KW-1133">Transmembrane helix</keyword>
<comment type="function">
    <text evidence="13">Required for the insertion and/or proper folding and/or complex formation of integral membrane proteins into the membrane. Involved in integration of membrane proteins that insert both dependently and independently of the Sec translocase complex, as well as at least some lipoproteins. Aids folding of multispanning membrane proteins.</text>
</comment>
<dbReference type="CDD" id="cd20070">
    <property type="entry name" value="5TM_YidC_Alb3"/>
    <property type="match status" value="1"/>
</dbReference>
<proteinExistence type="inferred from homology"/>
<comment type="subunit">
    <text evidence="13">Interacts with the Sec translocase complex via SecD. Specifically interacts with transmembrane segments of nascent integral membrane proteins during membrane integration.</text>
</comment>
<feature type="domain" description="Membrane insertase YidC N-terminal" evidence="15">
    <location>
        <begin position="84"/>
        <end position="345"/>
    </location>
</feature>
<dbReference type="HAMAP" id="MF_01810">
    <property type="entry name" value="YidC_type1"/>
    <property type="match status" value="1"/>
</dbReference>
<dbReference type="NCBIfam" id="TIGR03592">
    <property type="entry name" value="yidC_oxa1_cterm"/>
    <property type="match status" value="1"/>
</dbReference>
<dbReference type="InterPro" id="IPR028053">
    <property type="entry name" value="Membr_insert_YidC_N"/>
</dbReference>
<protein>
    <recommendedName>
        <fullName evidence="3 13">Membrane protein insertase YidC</fullName>
    </recommendedName>
    <alternativeName>
        <fullName evidence="12 13">Foldase YidC</fullName>
    </alternativeName>
    <alternativeName>
        <fullName evidence="11 13">Membrane integrase YidC</fullName>
    </alternativeName>
    <alternativeName>
        <fullName evidence="13">Membrane protein YidC</fullName>
    </alternativeName>
</protein>
<keyword evidence="4 13" id="KW-0813">Transport</keyword>
<dbReference type="PANTHER" id="PTHR12428">
    <property type="entry name" value="OXA1"/>
    <property type="match status" value="1"/>
</dbReference>
<keyword evidence="7 13" id="KW-0653">Protein transport</keyword>
<feature type="transmembrane region" description="Helical" evidence="13">
    <location>
        <begin position="520"/>
        <end position="540"/>
    </location>
</feature>
<keyword evidence="5 13" id="KW-1003">Cell membrane</keyword>
<evidence type="ECO:0000256" key="5">
    <source>
        <dbReference type="ARBA" id="ARBA00022475"/>
    </source>
</evidence>
<dbReference type="PANTHER" id="PTHR12428:SF65">
    <property type="entry name" value="CYTOCHROME C OXIDASE ASSEMBLY PROTEIN COX18, MITOCHONDRIAL"/>
    <property type="match status" value="1"/>
</dbReference>
<dbReference type="eggNOG" id="COG0706">
    <property type="taxonomic scope" value="Bacteria"/>
</dbReference>
<dbReference type="GO" id="GO:0032977">
    <property type="term" value="F:membrane insertase activity"/>
    <property type="evidence" value="ECO:0007669"/>
    <property type="project" value="InterPro"/>
</dbReference>
<dbReference type="AlphaFoldDB" id="C0QIZ1"/>
<dbReference type="InterPro" id="IPR028055">
    <property type="entry name" value="YidC/Oxa/ALB_C"/>
</dbReference>
<keyword evidence="10 13" id="KW-0143">Chaperone</keyword>
<dbReference type="GO" id="GO:0051205">
    <property type="term" value="P:protein insertion into membrane"/>
    <property type="evidence" value="ECO:0007669"/>
    <property type="project" value="TreeGrafter"/>
</dbReference>
<dbReference type="NCBIfam" id="NF002353">
    <property type="entry name" value="PRK01318.1-4"/>
    <property type="match status" value="1"/>
</dbReference>
<evidence type="ECO:0000259" key="15">
    <source>
        <dbReference type="Pfam" id="PF14849"/>
    </source>
</evidence>
<dbReference type="InterPro" id="IPR047196">
    <property type="entry name" value="YidC_ALB_C"/>
</dbReference>
<dbReference type="InterPro" id="IPR038221">
    <property type="entry name" value="YidC_periplasmic_sf"/>
</dbReference>
<name>C0QIZ1_DESAH</name>
<evidence type="ECO:0000256" key="10">
    <source>
        <dbReference type="ARBA" id="ARBA00023186"/>
    </source>
</evidence>
<dbReference type="Pfam" id="PF14849">
    <property type="entry name" value="YidC_periplas"/>
    <property type="match status" value="1"/>
</dbReference>
<dbReference type="OrthoDB" id="9780552at2"/>
<dbReference type="KEGG" id="dat:HRM2_06670"/>
<gene>
    <name evidence="13" type="primary">yidC</name>
    <name evidence="16" type="synonym">oxaA</name>
    <name evidence="16" type="ordered locus">HRM2_06670</name>
</gene>
<evidence type="ECO:0000256" key="1">
    <source>
        <dbReference type="ARBA" id="ARBA00004429"/>
    </source>
</evidence>
<dbReference type="InterPro" id="IPR001708">
    <property type="entry name" value="YidC/ALB3/OXA1/COX18"/>
</dbReference>
<dbReference type="EMBL" id="CP001087">
    <property type="protein sequence ID" value="ACN13781.1"/>
    <property type="molecule type" value="Genomic_DNA"/>
</dbReference>
<keyword evidence="9 13" id="KW-0472">Membrane</keyword>
<evidence type="ECO:0000256" key="9">
    <source>
        <dbReference type="ARBA" id="ARBA00023136"/>
    </source>
</evidence>
<sequence length="557" mass="62771">MDDQKRLFTAIILSIVVIVGWNFFFVDSKPVPEKPDQAIVSNEQPMAGKGDIAPITDPAPSQQTEIDAAQPPATAIPTRNARTIQVSNQFYNIAISETGAKVNSLTLNAYRETSEKDSPLKEMVSPNLTGGLFGVSLDGKSIPGLETALFTAQTPSDQLNLDQGKKSLTFTWTSAQGVVVEKIFTFSADSYLIGFDLVLKNSSGMPMKDSFMVEIPGIIDEKNARFSFEGPTTLINDKLEEIKAKKIAEKDTYEGQIQWAGYTDRYFMSCLIPQAPTEAKVKLSFDSPVVTTRYVQSMERLDPGKQVTYSFSLFMGPKSLKLLSSYGNNLKKAINFGWFDILAKPCLMGMNLIHGLIPNYGIAIMLLTLLIKLIFWPLGTKSYRSMNDMKKLQPLMMEMREKYKGDKQRMNQEVMGLYKTYKVNPMSGCLPMIVQMPIFFALYRMLYQAIELRHAPFMWWINDLSAPDRLFHFDFAIPFMQAPYGIPVLTIIMGATMFLQQKMSPSTGDPTQAKMMMLMPLFMTFIFINFPAGLVLYWLVNNVLSIGQQYYIQKKFA</sequence>
<evidence type="ECO:0000256" key="7">
    <source>
        <dbReference type="ARBA" id="ARBA00022927"/>
    </source>
</evidence>
<evidence type="ECO:0000256" key="12">
    <source>
        <dbReference type="ARBA" id="ARBA00033342"/>
    </source>
</evidence>
<dbReference type="PRINTS" id="PR00701">
    <property type="entry name" value="60KDINNERMP"/>
</dbReference>
<dbReference type="STRING" id="177437.HRM2_06670"/>
<dbReference type="Pfam" id="PF02096">
    <property type="entry name" value="60KD_IMP"/>
    <property type="match status" value="1"/>
</dbReference>
<dbReference type="GO" id="GO:0015031">
    <property type="term" value="P:protein transport"/>
    <property type="evidence" value="ECO:0007669"/>
    <property type="project" value="UniProtKB-KW"/>
</dbReference>
<evidence type="ECO:0000256" key="4">
    <source>
        <dbReference type="ARBA" id="ARBA00022448"/>
    </source>
</evidence>
<accession>C0QIZ1</accession>
<feature type="transmembrane region" description="Helical" evidence="13">
    <location>
        <begin position="360"/>
        <end position="379"/>
    </location>
</feature>
<dbReference type="PRINTS" id="PR01900">
    <property type="entry name" value="YIDCPROTEIN"/>
</dbReference>
<feature type="transmembrane region" description="Helical" evidence="13">
    <location>
        <begin position="429"/>
        <end position="450"/>
    </location>
</feature>
<evidence type="ECO:0000313" key="17">
    <source>
        <dbReference type="Proteomes" id="UP000000442"/>
    </source>
</evidence>
<dbReference type="CDD" id="cd19961">
    <property type="entry name" value="EcYidC-like_peri"/>
    <property type="match status" value="1"/>
</dbReference>
<keyword evidence="17" id="KW-1185">Reference proteome</keyword>
<dbReference type="RefSeq" id="WP_012663029.1">
    <property type="nucleotide sequence ID" value="NC_012108.1"/>
</dbReference>
<feature type="transmembrane region" description="Helical" evidence="13">
    <location>
        <begin position="470"/>
        <end position="499"/>
    </location>
</feature>
<evidence type="ECO:0000256" key="8">
    <source>
        <dbReference type="ARBA" id="ARBA00022989"/>
    </source>
</evidence>
<dbReference type="InterPro" id="IPR019998">
    <property type="entry name" value="Membr_insert_YidC"/>
</dbReference>
<dbReference type="NCBIfam" id="TIGR03593">
    <property type="entry name" value="yidC_nterm"/>
    <property type="match status" value="1"/>
</dbReference>
<comment type="subcellular location">
    <subcellularLocation>
        <location evidence="1 13">Cell inner membrane</location>
        <topology evidence="1 13">Multi-pass membrane protein</topology>
    </subcellularLocation>
</comment>
<keyword evidence="6 13" id="KW-0812">Transmembrane</keyword>
<evidence type="ECO:0000256" key="2">
    <source>
        <dbReference type="ARBA" id="ARBA00010527"/>
    </source>
</evidence>
<dbReference type="GO" id="GO:0005886">
    <property type="term" value="C:plasma membrane"/>
    <property type="evidence" value="ECO:0007669"/>
    <property type="project" value="UniProtKB-SubCell"/>
</dbReference>
<evidence type="ECO:0000259" key="14">
    <source>
        <dbReference type="Pfam" id="PF02096"/>
    </source>
</evidence>
<evidence type="ECO:0000313" key="16">
    <source>
        <dbReference type="EMBL" id="ACN13781.1"/>
    </source>
</evidence>
<evidence type="ECO:0000256" key="6">
    <source>
        <dbReference type="ARBA" id="ARBA00022692"/>
    </source>
</evidence>
<dbReference type="Gene3D" id="2.70.98.90">
    <property type="match status" value="1"/>
</dbReference>
<reference evidence="16 17" key="1">
    <citation type="journal article" date="2009" name="Environ. Microbiol.">
        <title>Genome sequence of Desulfobacterium autotrophicum HRM2, a marine sulfate reducer oxidizing organic carbon completely to carbon dioxide.</title>
        <authorList>
            <person name="Strittmatter A.W."/>
            <person name="Liesegang H."/>
            <person name="Rabus R."/>
            <person name="Decker I."/>
            <person name="Amann J."/>
            <person name="Andres S."/>
            <person name="Henne A."/>
            <person name="Fricke W.F."/>
            <person name="Martinez-Arias R."/>
            <person name="Bartels D."/>
            <person name="Goesmann A."/>
            <person name="Krause L."/>
            <person name="Puehler A."/>
            <person name="Klenk H.P."/>
            <person name="Richter M."/>
            <person name="Schuler M."/>
            <person name="Gloeckner F.O."/>
            <person name="Meyerdierks A."/>
            <person name="Gottschalk G."/>
            <person name="Amann R."/>
        </authorList>
    </citation>
    <scope>NUCLEOTIDE SEQUENCE [LARGE SCALE GENOMIC DNA]</scope>
    <source>
        <strain evidence="17">ATCC 43914 / DSM 3382 / HRM2</strain>
    </source>
</reference>
<organism evidence="16 17">
    <name type="scientific">Desulforapulum autotrophicum (strain ATCC 43914 / DSM 3382 / VKM B-1955 / HRM2)</name>
    <name type="common">Desulfobacterium autotrophicum</name>
    <dbReference type="NCBI Taxonomy" id="177437"/>
    <lineage>
        <taxon>Bacteria</taxon>
        <taxon>Pseudomonadati</taxon>
        <taxon>Thermodesulfobacteriota</taxon>
        <taxon>Desulfobacteria</taxon>
        <taxon>Desulfobacterales</taxon>
        <taxon>Desulfobacteraceae</taxon>
        <taxon>Desulforapulum</taxon>
    </lineage>
</organism>
<keyword evidence="13" id="KW-0997">Cell inner membrane</keyword>
<dbReference type="Proteomes" id="UP000000442">
    <property type="component" value="Chromosome"/>
</dbReference>
<evidence type="ECO:0000256" key="3">
    <source>
        <dbReference type="ARBA" id="ARBA00015325"/>
    </source>
</evidence>